<reference evidence="2 3" key="1">
    <citation type="submission" date="2018-11" db="EMBL/GenBank/DDBJ databases">
        <authorList>
            <consortium name="Pathogen Informatics"/>
        </authorList>
    </citation>
    <scope>NUCLEOTIDE SEQUENCE [LARGE SCALE GENOMIC DNA]</scope>
</reference>
<feature type="non-terminal residue" evidence="2">
    <location>
        <position position="47"/>
    </location>
</feature>
<evidence type="ECO:0000256" key="1">
    <source>
        <dbReference type="SAM" id="MobiDB-lite"/>
    </source>
</evidence>
<feature type="compositionally biased region" description="Basic and acidic residues" evidence="1">
    <location>
        <begin position="1"/>
        <end position="21"/>
    </location>
</feature>
<feature type="region of interest" description="Disordered" evidence="1">
    <location>
        <begin position="1"/>
        <end position="47"/>
    </location>
</feature>
<proteinExistence type="predicted"/>
<dbReference type="InParanoid" id="A0A3P7E9J4"/>
<accession>A0A3P7E9J4</accession>
<sequence length="47" mass="5173">MVHIKDCSAIDNPKTESRTSSESEGSDYSIDEEKTVKKQNKNAKDAG</sequence>
<dbReference type="Proteomes" id="UP000270924">
    <property type="component" value="Unassembled WGS sequence"/>
</dbReference>
<feature type="compositionally biased region" description="Basic and acidic residues" evidence="1">
    <location>
        <begin position="31"/>
        <end position="47"/>
    </location>
</feature>
<organism evidence="2 3">
    <name type="scientific">Wuchereria bancrofti</name>
    <dbReference type="NCBI Taxonomy" id="6293"/>
    <lineage>
        <taxon>Eukaryota</taxon>
        <taxon>Metazoa</taxon>
        <taxon>Ecdysozoa</taxon>
        <taxon>Nematoda</taxon>
        <taxon>Chromadorea</taxon>
        <taxon>Rhabditida</taxon>
        <taxon>Spirurina</taxon>
        <taxon>Spiruromorpha</taxon>
        <taxon>Filarioidea</taxon>
        <taxon>Onchocercidae</taxon>
        <taxon>Wuchereria</taxon>
    </lineage>
</organism>
<evidence type="ECO:0000313" key="2">
    <source>
        <dbReference type="EMBL" id="VDM13034.1"/>
    </source>
</evidence>
<keyword evidence="3" id="KW-1185">Reference proteome</keyword>
<dbReference type="AlphaFoldDB" id="A0A3P7E9J4"/>
<gene>
    <name evidence="2" type="ORF">WBA_LOCUS6420</name>
</gene>
<dbReference type="EMBL" id="UYWW01003801">
    <property type="protein sequence ID" value="VDM13034.1"/>
    <property type="molecule type" value="Genomic_DNA"/>
</dbReference>
<evidence type="ECO:0000313" key="3">
    <source>
        <dbReference type="Proteomes" id="UP000270924"/>
    </source>
</evidence>
<protein>
    <submittedName>
        <fullName evidence="2">Uncharacterized protein</fullName>
    </submittedName>
</protein>
<name>A0A3P7E9J4_WUCBA</name>